<dbReference type="InterPro" id="IPR006015">
    <property type="entry name" value="Universal_stress_UspA"/>
</dbReference>
<proteinExistence type="inferred from homology"/>
<gene>
    <name evidence="5" type="ORF">ERS007657_02133</name>
</gene>
<evidence type="ECO:0000313" key="6">
    <source>
        <dbReference type="Proteomes" id="UP000046680"/>
    </source>
</evidence>
<sequence length="110" mass="12011">MDLVALHAWSDVDVSEWPGIDWPATQSMAEQVLAERLAGWQERYPNVAITRVVVRDQPARQLVQRSEEAQLVVVGSRGRGGYAGMLVGSVGETVAQLARTPVIVARESLT</sequence>
<dbReference type="Pfam" id="PF00582">
    <property type="entry name" value="Usp"/>
    <property type="match status" value="1"/>
</dbReference>
<dbReference type="InterPro" id="IPR014729">
    <property type="entry name" value="Rossmann-like_a/b/a_fold"/>
</dbReference>
<keyword evidence="3" id="KW-0067">ATP-binding</keyword>
<organism evidence="5 6">
    <name type="scientific">Mycobacterium tuberculosis</name>
    <dbReference type="NCBI Taxonomy" id="1773"/>
    <lineage>
        <taxon>Bacteria</taxon>
        <taxon>Bacillati</taxon>
        <taxon>Actinomycetota</taxon>
        <taxon>Actinomycetes</taxon>
        <taxon>Mycobacteriales</taxon>
        <taxon>Mycobacteriaceae</taxon>
        <taxon>Mycobacterium</taxon>
        <taxon>Mycobacterium tuberculosis complex</taxon>
    </lineage>
</organism>
<protein>
    <submittedName>
        <fullName evidence="5">Universal stress protein family</fullName>
    </submittedName>
</protein>
<dbReference type="SUPFAM" id="SSF52402">
    <property type="entry name" value="Adenine nucleotide alpha hydrolases-like"/>
    <property type="match status" value="1"/>
</dbReference>
<dbReference type="PANTHER" id="PTHR46268">
    <property type="entry name" value="STRESS RESPONSE PROTEIN NHAX"/>
    <property type="match status" value="1"/>
</dbReference>
<dbReference type="PANTHER" id="PTHR46268:SF27">
    <property type="entry name" value="UNIVERSAL STRESS PROTEIN RV2623"/>
    <property type="match status" value="1"/>
</dbReference>
<feature type="domain" description="UspA" evidence="4">
    <location>
        <begin position="2"/>
        <end position="106"/>
    </location>
</feature>
<dbReference type="InterPro" id="IPR006016">
    <property type="entry name" value="UspA"/>
</dbReference>
<dbReference type="Gene3D" id="3.40.50.620">
    <property type="entry name" value="HUPs"/>
    <property type="match status" value="1"/>
</dbReference>
<dbReference type="GO" id="GO:0005524">
    <property type="term" value="F:ATP binding"/>
    <property type="evidence" value="ECO:0007669"/>
    <property type="project" value="UniProtKB-KW"/>
</dbReference>
<dbReference type="Proteomes" id="UP000046680">
    <property type="component" value="Unassembled WGS sequence"/>
</dbReference>
<comment type="similarity">
    <text evidence="1">Belongs to the universal stress protein A family.</text>
</comment>
<evidence type="ECO:0000256" key="1">
    <source>
        <dbReference type="ARBA" id="ARBA00008791"/>
    </source>
</evidence>
<keyword evidence="2" id="KW-0547">Nucleotide-binding</keyword>
<dbReference type="EMBL" id="CGCX01000769">
    <property type="protein sequence ID" value="CFR83172.1"/>
    <property type="molecule type" value="Genomic_DNA"/>
</dbReference>
<dbReference type="PRINTS" id="PR01438">
    <property type="entry name" value="UNVRSLSTRESS"/>
</dbReference>
<evidence type="ECO:0000313" key="5">
    <source>
        <dbReference type="EMBL" id="CFR83172.1"/>
    </source>
</evidence>
<evidence type="ECO:0000256" key="3">
    <source>
        <dbReference type="ARBA" id="ARBA00022840"/>
    </source>
</evidence>
<evidence type="ECO:0000259" key="4">
    <source>
        <dbReference type="Pfam" id="PF00582"/>
    </source>
</evidence>
<accession>A0A654U130</accession>
<name>A0A654U130_MYCTX</name>
<evidence type="ECO:0000256" key="2">
    <source>
        <dbReference type="ARBA" id="ARBA00022741"/>
    </source>
</evidence>
<dbReference type="AlphaFoldDB" id="A0A654U130"/>
<reference evidence="5 6" key="1">
    <citation type="submission" date="2015-03" db="EMBL/GenBank/DDBJ databases">
        <authorList>
            <consortium name="Pathogen Informatics"/>
        </authorList>
    </citation>
    <scope>NUCLEOTIDE SEQUENCE [LARGE SCALE GENOMIC DNA]</scope>
    <source>
        <strain evidence="5 6">C09601061</strain>
    </source>
</reference>